<dbReference type="GO" id="GO:0009055">
    <property type="term" value="F:electron transfer activity"/>
    <property type="evidence" value="ECO:0007669"/>
    <property type="project" value="InterPro"/>
</dbReference>
<evidence type="ECO:0000256" key="5">
    <source>
        <dbReference type="ARBA" id="ARBA00022723"/>
    </source>
</evidence>
<evidence type="ECO:0000256" key="7">
    <source>
        <dbReference type="ARBA" id="ARBA00022989"/>
    </source>
</evidence>
<dbReference type="GO" id="GO:0020037">
    <property type="term" value="F:heme binding"/>
    <property type="evidence" value="ECO:0007669"/>
    <property type="project" value="InterPro"/>
</dbReference>
<keyword evidence="3 10" id="KW-0349">Heme</keyword>
<dbReference type="InterPro" id="IPR009056">
    <property type="entry name" value="Cyt_c-like_dom"/>
</dbReference>
<evidence type="ECO:0000313" key="15">
    <source>
        <dbReference type="Proteomes" id="UP000318437"/>
    </source>
</evidence>
<dbReference type="InterPro" id="IPR036150">
    <property type="entry name" value="Cyt_b/b6_C_sf"/>
</dbReference>
<feature type="transmembrane region" description="Helical" evidence="11">
    <location>
        <begin position="294"/>
        <end position="315"/>
    </location>
</feature>
<dbReference type="OrthoDB" id="9804503at2"/>
<sequence>MSSPLRTLVDWLDNRTGVRGLLHEALYERVPGGARWRYVWGSTLVIAFVSQMITGTFLWMAYSPSTQTAWESVFYIQYEMTGGWLLRGLHHYMAHAMVVLLAIHFAQVVWDGAYRAPRELNFVIGVALMLVVFGLSLTGYLLPWDQKGYWATSVGTNLASQAPVVGPEFKKLAIGGVDYGHHTLTRFLALHAGVLPGLLIALLVPHIALFRRHGLHAREPLKGPDAMFWPDQLLKDSIAALGVVAAVFVLAIYGGGAELTAPADPANPYNAARPEWYFLFLFQFLKWFPGELEVWGAFVIPGVIVTTLFLMPWIGRTRGGHLFNVGLLVILLGGVVLLTAQAVRDDYFAAWYERTEANAHKFDASQAFLDAEKNAEREAERVIELARSPEKIPPTGALSLMAQDPYLQGPKLFAQNCAGCHTHVDRSDGADSTHNMDGKSATAPNLFGLGTREWVAAILDPDQVADADHFGYQESPFAEGTMVDWVQSTVPDLDQEHVDQVVAALAAESASSGNRVNERGVDKQKIAAGFQLIKEEIGCTDCHKFHEVNNEGGAPDLTGYMSRDWLMDFIRNPSSERFYGEYNDRMPAFAPHDNPQLNQLDDQTLGLIVDWLRGD</sequence>
<evidence type="ECO:0000256" key="8">
    <source>
        <dbReference type="ARBA" id="ARBA00023004"/>
    </source>
</evidence>
<keyword evidence="9 11" id="KW-0472">Membrane</keyword>
<dbReference type="PROSITE" id="PS51007">
    <property type="entry name" value="CYTC"/>
    <property type="match status" value="1"/>
</dbReference>
<protein>
    <submittedName>
        <fullName evidence="14">Menaquinol-cytochrome c reductase cytochrome b subunit</fullName>
    </submittedName>
</protein>
<keyword evidence="15" id="KW-1185">Reference proteome</keyword>
<dbReference type="PANTHER" id="PTHR19271">
    <property type="entry name" value="CYTOCHROME B"/>
    <property type="match status" value="1"/>
</dbReference>
<reference evidence="14 15" key="1">
    <citation type="submission" date="2019-02" db="EMBL/GenBank/DDBJ databases">
        <title>Deep-cultivation of Planctomycetes and their phenomic and genomic characterization uncovers novel biology.</title>
        <authorList>
            <person name="Wiegand S."/>
            <person name="Jogler M."/>
            <person name="Boedeker C."/>
            <person name="Pinto D."/>
            <person name="Vollmers J."/>
            <person name="Rivas-Marin E."/>
            <person name="Kohn T."/>
            <person name="Peeters S.H."/>
            <person name="Heuer A."/>
            <person name="Rast P."/>
            <person name="Oberbeckmann S."/>
            <person name="Bunk B."/>
            <person name="Jeske O."/>
            <person name="Meyerdierks A."/>
            <person name="Storesund J.E."/>
            <person name="Kallscheuer N."/>
            <person name="Luecker S."/>
            <person name="Lage O.M."/>
            <person name="Pohl T."/>
            <person name="Merkel B.J."/>
            <person name="Hornburger P."/>
            <person name="Mueller R.-W."/>
            <person name="Bruemmer F."/>
            <person name="Labrenz M."/>
            <person name="Spormann A.M."/>
            <person name="Op Den Camp H."/>
            <person name="Overmann J."/>
            <person name="Amann R."/>
            <person name="Jetten M.S.M."/>
            <person name="Mascher T."/>
            <person name="Medema M.H."/>
            <person name="Devos D.P."/>
            <person name="Kaster A.-K."/>
            <person name="Ovreas L."/>
            <person name="Rohde M."/>
            <person name="Galperin M.Y."/>
            <person name="Jogler C."/>
        </authorList>
    </citation>
    <scope>NUCLEOTIDE SEQUENCE [LARGE SCALE GENOMIC DNA]</scope>
    <source>
        <strain evidence="14 15">Pla144</strain>
    </source>
</reference>
<comment type="caution">
    <text evidence="14">The sequence shown here is derived from an EMBL/GenBank/DDBJ whole genome shotgun (WGS) entry which is preliminary data.</text>
</comment>
<dbReference type="InterPro" id="IPR027387">
    <property type="entry name" value="Cytb/b6-like_sf"/>
</dbReference>
<evidence type="ECO:0000256" key="6">
    <source>
        <dbReference type="ARBA" id="ARBA00022982"/>
    </source>
</evidence>
<evidence type="ECO:0000259" key="13">
    <source>
        <dbReference type="PROSITE" id="PS51007"/>
    </source>
</evidence>
<proteinExistence type="predicted"/>
<evidence type="ECO:0000256" key="3">
    <source>
        <dbReference type="ARBA" id="ARBA00022617"/>
    </source>
</evidence>
<dbReference type="Gene3D" id="1.10.760.10">
    <property type="entry name" value="Cytochrome c-like domain"/>
    <property type="match status" value="2"/>
</dbReference>
<feature type="transmembrane region" description="Helical" evidence="11">
    <location>
        <begin position="322"/>
        <end position="340"/>
    </location>
</feature>
<dbReference type="GO" id="GO:0046872">
    <property type="term" value="F:metal ion binding"/>
    <property type="evidence" value="ECO:0007669"/>
    <property type="project" value="UniProtKB-KW"/>
</dbReference>
<evidence type="ECO:0000256" key="9">
    <source>
        <dbReference type="ARBA" id="ARBA00023136"/>
    </source>
</evidence>
<dbReference type="Proteomes" id="UP000318437">
    <property type="component" value="Unassembled WGS sequence"/>
</dbReference>
<dbReference type="RefSeq" id="WP_146450999.1">
    <property type="nucleotide sequence ID" value="NZ_SJPS01000003.1"/>
</dbReference>
<keyword evidence="7 11" id="KW-1133">Transmembrane helix</keyword>
<dbReference type="PANTHER" id="PTHR19271:SF16">
    <property type="entry name" value="CYTOCHROME B"/>
    <property type="match status" value="1"/>
</dbReference>
<dbReference type="Pfam" id="PF00032">
    <property type="entry name" value="Cytochrom_B_C"/>
    <property type="match status" value="1"/>
</dbReference>
<dbReference type="AlphaFoldDB" id="A0A5C6CXY0"/>
<dbReference type="SUPFAM" id="SSF81648">
    <property type="entry name" value="a domain/subunit of cytochrome bc1 complex (Ubiquinol-cytochrome c reductase)"/>
    <property type="match status" value="1"/>
</dbReference>
<evidence type="ECO:0000256" key="10">
    <source>
        <dbReference type="PROSITE-ProRule" id="PRU00433"/>
    </source>
</evidence>
<feature type="transmembrane region" description="Helical" evidence="11">
    <location>
        <begin position="122"/>
        <end position="142"/>
    </location>
</feature>
<dbReference type="InterPro" id="IPR036909">
    <property type="entry name" value="Cyt_c-like_dom_sf"/>
</dbReference>
<feature type="transmembrane region" description="Helical" evidence="11">
    <location>
        <begin position="92"/>
        <end position="110"/>
    </location>
</feature>
<evidence type="ECO:0000259" key="12">
    <source>
        <dbReference type="PROSITE" id="PS51002"/>
    </source>
</evidence>
<feature type="domain" description="Cytochrome b/b6 N-terminal region profile" evidence="12">
    <location>
        <begin position="8"/>
        <end position="219"/>
    </location>
</feature>
<dbReference type="SUPFAM" id="SSF46626">
    <property type="entry name" value="Cytochrome c"/>
    <property type="match status" value="2"/>
</dbReference>
<evidence type="ECO:0000313" key="14">
    <source>
        <dbReference type="EMBL" id="TWU27846.1"/>
    </source>
</evidence>
<keyword evidence="2" id="KW-0813">Transport</keyword>
<keyword evidence="5 10" id="KW-0479">Metal-binding</keyword>
<evidence type="ECO:0000256" key="1">
    <source>
        <dbReference type="ARBA" id="ARBA00004141"/>
    </source>
</evidence>
<feature type="domain" description="Cytochrome c" evidence="13">
    <location>
        <begin position="404"/>
        <end position="615"/>
    </location>
</feature>
<evidence type="ECO:0000256" key="4">
    <source>
        <dbReference type="ARBA" id="ARBA00022692"/>
    </source>
</evidence>
<dbReference type="InterPro" id="IPR005798">
    <property type="entry name" value="Cyt_b/b6_C"/>
</dbReference>
<dbReference type="Pfam" id="PF13631">
    <property type="entry name" value="Cytochrom_B_N_2"/>
    <property type="match status" value="1"/>
</dbReference>
<dbReference type="EMBL" id="SJPS01000003">
    <property type="protein sequence ID" value="TWU27846.1"/>
    <property type="molecule type" value="Genomic_DNA"/>
</dbReference>
<dbReference type="SUPFAM" id="SSF81342">
    <property type="entry name" value="Transmembrane di-heme cytochromes"/>
    <property type="match status" value="1"/>
</dbReference>
<dbReference type="PROSITE" id="PS51002">
    <property type="entry name" value="CYTB_NTER"/>
    <property type="match status" value="1"/>
</dbReference>
<dbReference type="GO" id="GO:0016020">
    <property type="term" value="C:membrane"/>
    <property type="evidence" value="ECO:0007669"/>
    <property type="project" value="UniProtKB-SubCell"/>
</dbReference>
<dbReference type="InterPro" id="IPR016174">
    <property type="entry name" value="Di-haem_cyt_TM"/>
</dbReference>
<feature type="transmembrane region" description="Helical" evidence="11">
    <location>
        <begin position="38"/>
        <end position="62"/>
    </location>
</feature>
<feature type="transmembrane region" description="Helical" evidence="11">
    <location>
        <begin position="188"/>
        <end position="210"/>
    </location>
</feature>
<keyword evidence="4 11" id="KW-0812">Transmembrane</keyword>
<organism evidence="14 15">
    <name type="scientific">Bythopirellula polymerisocia</name>
    <dbReference type="NCBI Taxonomy" id="2528003"/>
    <lineage>
        <taxon>Bacteria</taxon>
        <taxon>Pseudomonadati</taxon>
        <taxon>Planctomycetota</taxon>
        <taxon>Planctomycetia</taxon>
        <taxon>Pirellulales</taxon>
        <taxon>Lacipirellulaceae</taxon>
        <taxon>Bythopirellula</taxon>
    </lineage>
</organism>
<evidence type="ECO:0000256" key="2">
    <source>
        <dbReference type="ARBA" id="ARBA00022448"/>
    </source>
</evidence>
<keyword evidence="6" id="KW-0249">Electron transport</keyword>
<gene>
    <name evidence="14" type="primary">qcrB_2</name>
    <name evidence="14" type="ORF">Pla144_26230</name>
</gene>
<comment type="subcellular location">
    <subcellularLocation>
        <location evidence="1">Membrane</location>
        <topology evidence="1">Multi-pass membrane protein</topology>
    </subcellularLocation>
</comment>
<dbReference type="Gene3D" id="1.20.810.10">
    <property type="entry name" value="Cytochrome Bc1 Complex, Chain C"/>
    <property type="match status" value="1"/>
</dbReference>
<accession>A0A5C6CXY0</accession>
<evidence type="ECO:0000256" key="11">
    <source>
        <dbReference type="SAM" id="Phobius"/>
    </source>
</evidence>
<keyword evidence="8 10" id="KW-0408">Iron</keyword>
<dbReference type="InterPro" id="IPR005797">
    <property type="entry name" value="Cyt_b/b6_N"/>
</dbReference>
<dbReference type="GO" id="GO:0016491">
    <property type="term" value="F:oxidoreductase activity"/>
    <property type="evidence" value="ECO:0007669"/>
    <property type="project" value="InterPro"/>
</dbReference>
<name>A0A5C6CXY0_9BACT</name>
<feature type="transmembrane region" description="Helical" evidence="11">
    <location>
        <begin position="237"/>
        <end position="256"/>
    </location>
</feature>
<dbReference type="GO" id="GO:0022904">
    <property type="term" value="P:respiratory electron transport chain"/>
    <property type="evidence" value="ECO:0007669"/>
    <property type="project" value="InterPro"/>
</dbReference>